<evidence type="ECO:0000256" key="2">
    <source>
        <dbReference type="SAM" id="MobiDB-lite"/>
    </source>
</evidence>
<dbReference type="HOGENOM" id="CLU_1435702_0_0_1"/>
<dbReference type="EnsemblMetazoa" id="CapteT199347">
    <property type="protein sequence ID" value="CapteP199347"/>
    <property type="gene ID" value="CapteG199347"/>
</dbReference>
<evidence type="ECO:0000256" key="1">
    <source>
        <dbReference type="ARBA" id="ARBA00010236"/>
    </source>
</evidence>
<proteinExistence type="inferred from homology"/>
<evidence type="ECO:0000313" key="5">
    <source>
        <dbReference type="Proteomes" id="UP000014760"/>
    </source>
</evidence>
<organism evidence="3">
    <name type="scientific">Capitella teleta</name>
    <name type="common">Polychaete worm</name>
    <dbReference type="NCBI Taxonomy" id="283909"/>
    <lineage>
        <taxon>Eukaryota</taxon>
        <taxon>Metazoa</taxon>
        <taxon>Spiralia</taxon>
        <taxon>Lophotrochozoa</taxon>
        <taxon>Annelida</taxon>
        <taxon>Polychaeta</taxon>
        <taxon>Sedentaria</taxon>
        <taxon>Scolecida</taxon>
        <taxon>Capitellidae</taxon>
        <taxon>Capitella</taxon>
    </lineage>
</organism>
<feature type="region of interest" description="Disordered" evidence="2">
    <location>
        <begin position="136"/>
        <end position="166"/>
    </location>
</feature>
<dbReference type="PANTHER" id="PTHR45964:SF5">
    <property type="entry name" value="WSCD FAMILY MEMBER CG9164"/>
    <property type="match status" value="1"/>
</dbReference>
<gene>
    <name evidence="3" type="ORF">CAPTEDRAFT_199347</name>
</gene>
<reference evidence="5" key="1">
    <citation type="submission" date="2012-12" db="EMBL/GenBank/DDBJ databases">
        <authorList>
            <person name="Hellsten U."/>
            <person name="Grimwood J."/>
            <person name="Chapman J.A."/>
            <person name="Shapiro H."/>
            <person name="Aerts A."/>
            <person name="Otillar R.P."/>
            <person name="Terry A.Y."/>
            <person name="Boore J.L."/>
            <person name="Simakov O."/>
            <person name="Marletaz F."/>
            <person name="Cho S.-J."/>
            <person name="Edsinger-Gonzales E."/>
            <person name="Havlak P."/>
            <person name="Kuo D.-H."/>
            <person name="Larsson T."/>
            <person name="Lv J."/>
            <person name="Arendt D."/>
            <person name="Savage R."/>
            <person name="Osoegawa K."/>
            <person name="de Jong P."/>
            <person name="Lindberg D.R."/>
            <person name="Seaver E.C."/>
            <person name="Weisblat D.A."/>
            <person name="Putnam N.H."/>
            <person name="Grigoriev I.V."/>
            <person name="Rokhsar D.S."/>
        </authorList>
    </citation>
    <scope>NUCLEOTIDE SEQUENCE</scope>
    <source>
        <strain evidence="5">I ESC-2004</strain>
    </source>
</reference>
<dbReference type="AlphaFoldDB" id="R7TTQ1"/>
<comment type="similarity">
    <text evidence="1">Belongs to the WSCD family.</text>
</comment>
<dbReference type="OrthoDB" id="5985073at2759"/>
<name>R7TTQ1_CAPTE</name>
<reference evidence="3 5" key="2">
    <citation type="journal article" date="2013" name="Nature">
        <title>Insights into bilaterian evolution from three spiralian genomes.</title>
        <authorList>
            <person name="Simakov O."/>
            <person name="Marletaz F."/>
            <person name="Cho S.J."/>
            <person name="Edsinger-Gonzales E."/>
            <person name="Havlak P."/>
            <person name="Hellsten U."/>
            <person name="Kuo D.H."/>
            <person name="Larsson T."/>
            <person name="Lv J."/>
            <person name="Arendt D."/>
            <person name="Savage R."/>
            <person name="Osoegawa K."/>
            <person name="de Jong P."/>
            <person name="Grimwood J."/>
            <person name="Chapman J.A."/>
            <person name="Shapiro H."/>
            <person name="Aerts A."/>
            <person name="Otillar R.P."/>
            <person name="Terry A.Y."/>
            <person name="Boore J.L."/>
            <person name="Grigoriev I.V."/>
            <person name="Lindberg D.R."/>
            <person name="Seaver E.C."/>
            <person name="Weisblat D.A."/>
            <person name="Putnam N.H."/>
            <person name="Rokhsar D.S."/>
        </authorList>
    </citation>
    <scope>NUCLEOTIDE SEQUENCE</scope>
    <source>
        <strain evidence="3 5">I ESC-2004</strain>
    </source>
</reference>
<dbReference type="PANTHER" id="PTHR45964">
    <property type="entry name" value="WSCD FAMILY MEMBER CG9164"/>
    <property type="match status" value="1"/>
</dbReference>
<evidence type="ECO:0000313" key="3">
    <source>
        <dbReference type="EMBL" id="ELT97288.1"/>
    </source>
</evidence>
<dbReference type="EMBL" id="KB308612">
    <property type="protein sequence ID" value="ELT97288.1"/>
    <property type="molecule type" value="Genomic_DNA"/>
</dbReference>
<dbReference type="Gene3D" id="3.40.50.300">
    <property type="entry name" value="P-loop containing nucleotide triphosphate hydrolases"/>
    <property type="match status" value="1"/>
</dbReference>
<dbReference type="InterPro" id="IPR027417">
    <property type="entry name" value="P-loop_NTPase"/>
</dbReference>
<dbReference type="Proteomes" id="UP000014760">
    <property type="component" value="Unassembled WGS sequence"/>
</dbReference>
<dbReference type="InterPro" id="IPR051589">
    <property type="entry name" value="Sialate-O-sulfotransferase"/>
</dbReference>
<sequence>MDSLNPNLTPGDLKGFIRHNYTTLAIQHAPLLSLILRFKRFIICALFICSIYTLLICSVEEQSLDSSKEPIEAELEAHANCTRLKFRSGDDRPKTALVSYPGSGNTWSRHLVELITGENSVKPLIKFVAGLSDAQERNERDDEVVSGDQSSGEASGSEPAKKVLAGEARQHVRALMLNFETLEESEGAK</sequence>
<reference evidence="4" key="3">
    <citation type="submission" date="2015-06" db="UniProtKB">
        <authorList>
            <consortium name="EnsemblMetazoa"/>
        </authorList>
    </citation>
    <scope>IDENTIFICATION</scope>
</reference>
<evidence type="ECO:0008006" key="6">
    <source>
        <dbReference type="Google" id="ProtNLM"/>
    </source>
</evidence>
<protein>
    <recommendedName>
        <fullName evidence="6">Sulfotransferase domain-containing protein</fullName>
    </recommendedName>
</protein>
<accession>R7TTQ1</accession>
<keyword evidence="5" id="KW-1185">Reference proteome</keyword>
<evidence type="ECO:0000313" key="4">
    <source>
        <dbReference type="EnsemblMetazoa" id="CapteP199347"/>
    </source>
</evidence>
<dbReference type="EMBL" id="AMQN01010987">
    <property type="status" value="NOT_ANNOTATED_CDS"/>
    <property type="molecule type" value="Genomic_DNA"/>
</dbReference>